<dbReference type="EMBL" id="CP107241">
    <property type="protein sequence ID" value="WAH64486.1"/>
    <property type="molecule type" value="Genomic_DNA"/>
</dbReference>
<reference evidence="1" key="1">
    <citation type="submission" date="2022-10" db="EMBL/GenBank/DDBJ databases">
        <title>Complete genome sequence resource for Xanthomonas hortorum isolated from Greek Oregano.</title>
        <authorList>
            <person name="Gonzalez-Tobon J."/>
            <person name="Helmann T.C."/>
            <person name="Daughtrey M."/>
            <person name="Stodghill P.V."/>
            <person name="Filiatrault M.J."/>
        </authorList>
    </citation>
    <scope>NUCLEOTIDE SEQUENCE</scope>
    <source>
        <strain evidence="1">Oregano 108</strain>
    </source>
</reference>
<gene>
    <name evidence="1" type="ORF">OEG85_00300</name>
</gene>
<proteinExistence type="predicted"/>
<sequence>MAKASGADYFSVRRMRLNGVANRSKNAKKLCVFFNLDGSQADVEMKDAGRASLQRLIYETWDGTPAHKQFLEEVLAVASRFKVRLR</sequence>
<dbReference type="RefSeq" id="WP_268213505.1">
    <property type="nucleotide sequence ID" value="NZ_CP107241.1"/>
</dbReference>
<accession>A0AA47IA47</accession>
<evidence type="ECO:0000313" key="2">
    <source>
        <dbReference type="Proteomes" id="UP001164737"/>
    </source>
</evidence>
<organism evidence="1 2">
    <name type="scientific">Xanthomonas hortorum</name>
    <dbReference type="NCBI Taxonomy" id="56454"/>
    <lineage>
        <taxon>Bacteria</taxon>
        <taxon>Pseudomonadati</taxon>
        <taxon>Pseudomonadota</taxon>
        <taxon>Gammaproteobacteria</taxon>
        <taxon>Lysobacterales</taxon>
        <taxon>Lysobacteraceae</taxon>
        <taxon>Xanthomonas</taxon>
    </lineage>
</organism>
<dbReference type="Proteomes" id="UP001164737">
    <property type="component" value="Chromosome"/>
</dbReference>
<protein>
    <submittedName>
        <fullName evidence="1">Uncharacterized protein</fullName>
    </submittedName>
</protein>
<name>A0AA47IA47_9XANT</name>
<dbReference type="AlphaFoldDB" id="A0AA47IA47"/>
<evidence type="ECO:0000313" key="1">
    <source>
        <dbReference type="EMBL" id="WAH64486.1"/>
    </source>
</evidence>